<evidence type="ECO:0000313" key="3">
    <source>
        <dbReference type="Proteomes" id="UP000186156"/>
    </source>
</evidence>
<proteinExistence type="predicted"/>
<dbReference type="AlphaFoldDB" id="A0A1N7NDP3"/>
<reference evidence="3" key="1">
    <citation type="submission" date="2017-01" db="EMBL/GenBank/DDBJ databases">
        <authorList>
            <person name="Varghese N."/>
            <person name="Submissions S."/>
        </authorList>
    </citation>
    <scope>NUCLEOTIDE SEQUENCE [LARGE SCALE GENOMIC DNA]</scope>
    <source>
        <strain evidence="3">DSM 16176</strain>
    </source>
</reference>
<keyword evidence="1" id="KW-0812">Transmembrane</keyword>
<keyword evidence="1" id="KW-0472">Membrane</keyword>
<sequence>MRTLDKLLYAAVLGGLVAIGVAYLYFAVRHLGL</sequence>
<protein>
    <submittedName>
        <fullName evidence="2">Uncharacterized protein</fullName>
    </submittedName>
</protein>
<dbReference type="STRING" id="252246.SAMN05421799_10838"/>
<keyword evidence="1" id="KW-1133">Transmembrane helix</keyword>
<evidence type="ECO:0000313" key="2">
    <source>
        <dbReference type="EMBL" id="SIS96361.1"/>
    </source>
</evidence>
<organism evidence="2 3">
    <name type="scientific">Alicyclobacillus vulcanalis</name>
    <dbReference type="NCBI Taxonomy" id="252246"/>
    <lineage>
        <taxon>Bacteria</taxon>
        <taxon>Bacillati</taxon>
        <taxon>Bacillota</taxon>
        <taxon>Bacilli</taxon>
        <taxon>Bacillales</taxon>
        <taxon>Alicyclobacillaceae</taxon>
        <taxon>Alicyclobacillus</taxon>
    </lineage>
</organism>
<dbReference type="EMBL" id="FTOO01000008">
    <property type="protein sequence ID" value="SIS96361.1"/>
    <property type="molecule type" value="Genomic_DNA"/>
</dbReference>
<evidence type="ECO:0000256" key="1">
    <source>
        <dbReference type="SAM" id="Phobius"/>
    </source>
</evidence>
<keyword evidence="3" id="KW-1185">Reference proteome</keyword>
<gene>
    <name evidence="2" type="ORF">SAMN05421799_10838</name>
</gene>
<dbReference type="Proteomes" id="UP000186156">
    <property type="component" value="Unassembled WGS sequence"/>
</dbReference>
<feature type="transmembrane region" description="Helical" evidence="1">
    <location>
        <begin position="7"/>
        <end position="28"/>
    </location>
</feature>
<name>A0A1N7NDP3_9BACL</name>
<accession>A0A1N7NDP3</accession>